<reference evidence="1" key="1">
    <citation type="journal article" date="2019" name="Sci. Rep.">
        <title>Draft genome of Tanacetum cinerariifolium, the natural source of mosquito coil.</title>
        <authorList>
            <person name="Yamashiro T."/>
            <person name="Shiraishi A."/>
            <person name="Satake H."/>
            <person name="Nakayama K."/>
        </authorList>
    </citation>
    <scope>NUCLEOTIDE SEQUENCE</scope>
</reference>
<dbReference type="EMBL" id="BKCJ011842130">
    <property type="protein sequence ID" value="GFD57539.1"/>
    <property type="molecule type" value="Genomic_DNA"/>
</dbReference>
<comment type="caution">
    <text evidence="1">The sequence shown here is derived from an EMBL/GenBank/DDBJ whole genome shotgun (WGS) entry which is preliminary data.</text>
</comment>
<feature type="non-terminal residue" evidence="1">
    <location>
        <position position="1"/>
    </location>
</feature>
<accession>A0A699XCW2</accession>
<protein>
    <submittedName>
        <fullName evidence="1">Uncharacterized protein</fullName>
    </submittedName>
</protein>
<organism evidence="1">
    <name type="scientific">Tanacetum cinerariifolium</name>
    <name type="common">Dalmatian daisy</name>
    <name type="synonym">Chrysanthemum cinerariifolium</name>
    <dbReference type="NCBI Taxonomy" id="118510"/>
    <lineage>
        <taxon>Eukaryota</taxon>
        <taxon>Viridiplantae</taxon>
        <taxon>Streptophyta</taxon>
        <taxon>Embryophyta</taxon>
        <taxon>Tracheophyta</taxon>
        <taxon>Spermatophyta</taxon>
        <taxon>Magnoliopsida</taxon>
        <taxon>eudicotyledons</taxon>
        <taxon>Gunneridae</taxon>
        <taxon>Pentapetalae</taxon>
        <taxon>asterids</taxon>
        <taxon>campanulids</taxon>
        <taxon>Asterales</taxon>
        <taxon>Asteraceae</taxon>
        <taxon>Asteroideae</taxon>
        <taxon>Anthemideae</taxon>
        <taxon>Anthemidinae</taxon>
        <taxon>Tanacetum</taxon>
    </lineage>
</organism>
<evidence type="ECO:0000313" key="1">
    <source>
        <dbReference type="EMBL" id="GFD57539.1"/>
    </source>
</evidence>
<dbReference type="AlphaFoldDB" id="A0A699XCW2"/>
<name>A0A699XCW2_TANCI</name>
<gene>
    <name evidence="1" type="ORF">Tci_929508</name>
</gene>
<proteinExistence type="predicted"/>
<sequence length="78" mass="8241">LRQPTLTTWIDSKDVIAYIDVPAFSPPAPPVQTPPSLEWMSGSFLISSAPSIVPSPMISLTVPSSIATPATTETGIFD</sequence>